<dbReference type="EMBL" id="CAMXCT020006617">
    <property type="protein sequence ID" value="CAL1170404.1"/>
    <property type="molecule type" value="Genomic_DNA"/>
</dbReference>
<protein>
    <submittedName>
        <fullName evidence="4">Protein C10</fullName>
    </submittedName>
</protein>
<keyword evidence="5" id="KW-1185">Reference proteome</keyword>
<name>A0A9P1DWE6_9DINO</name>
<dbReference type="Proteomes" id="UP001152797">
    <property type="component" value="Unassembled WGS sequence"/>
</dbReference>
<dbReference type="EMBL" id="CAMXCT030006617">
    <property type="protein sequence ID" value="CAL4804341.1"/>
    <property type="molecule type" value="Genomic_DNA"/>
</dbReference>
<evidence type="ECO:0000313" key="2">
    <source>
        <dbReference type="EMBL" id="CAI4017029.1"/>
    </source>
</evidence>
<evidence type="ECO:0000256" key="1">
    <source>
        <dbReference type="SAM" id="MobiDB-lite"/>
    </source>
</evidence>
<comment type="caution">
    <text evidence="2">The sequence shown here is derived from an EMBL/GenBank/DDBJ whole genome shotgun (WGS) entry which is preliminary data.</text>
</comment>
<evidence type="ECO:0000313" key="5">
    <source>
        <dbReference type="Proteomes" id="UP001152797"/>
    </source>
</evidence>
<feature type="compositionally biased region" description="Basic and acidic residues" evidence="1">
    <location>
        <begin position="84"/>
        <end position="98"/>
    </location>
</feature>
<sequence length="122" mass="13057">MEAASRRQVMGPVLLRYGFSPDKRGSAELRAVIADLANNNKDIRSMNMDIQKLVISNFPDLKSDQAEAAYRAASASTAVSTTEDSPKSNEATRHEGAKSHGTPPLRASSCTPKTAKSIGIHS</sequence>
<evidence type="ECO:0000313" key="4">
    <source>
        <dbReference type="EMBL" id="CAL4804341.1"/>
    </source>
</evidence>
<dbReference type="OrthoDB" id="442666at2759"/>
<feature type="compositionally biased region" description="Low complexity" evidence="1">
    <location>
        <begin position="72"/>
        <end position="82"/>
    </location>
</feature>
<reference evidence="3" key="2">
    <citation type="submission" date="2024-04" db="EMBL/GenBank/DDBJ databases">
        <authorList>
            <person name="Chen Y."/>
            <person name="Shah S."/>
            <person name="Dougan E. K."/>
            <person name="Thang M."/>
            <person name="Chan C."/>
        </authorList>
    </citation>
    <scope>NUCLEOTIDE SEQUENCE [LARGE SCALE GENOMIC DNA]</scope>
</reference>
<reference evidence="2" key="1">
    <citation type="submission" date="2022-10" db="EMBL/GenBank/DDBJ databases">
        <authorList>
            <person name="Chen Y."/>
            <person name="Dougan E. K."/>
            <person name="Chan C."/>
            <person name="Rhodes N."/>
            <person name="Thang M."/>
        </authorList>
    </citation>
    <scope>NUCLEOTIDE SEQUENCE</scope>
</reference>
<proteinExistence type="predicted"/>
<accession>A0A9P1DWE6</accession>
<gene>
    <name evidence="2" type="ORF">C1SCF055_LOCUS41707</name>
</gene>
<dbReference type="EMBL" id="CAMXCT010006617">
    <property type="protein sequence ID" value="CAI4017029.1"/>
    <property type="molecule type" value="Genomic_DNA"/>
</dbReference>
<evidence type="ECO:0000313" key="3">
    <source>
        <dbReference type="EMBL" id="CAL1170404.1"/>
    </source>
</evidence>
<feature type="region of interest" description="Disordered" evidence="1">
    <location>
        <begin position="72"/>
        <end position="122"/>
    </location>
</feature>
<dbReference type="AlphaFoldDB" id="A0A9P1DWE6"/>
<organism evidence="2">
    <name type="scientific">Cladocopium goreaui</name>
    <dbReference type="NCBI Taxonomy" id="2562237"/>
    <lineage>
        <taxon>Eukaryota</taxon>
        <taxon>Sar</taxon>
        <taxon>Alveolata</taxon>
        <taxon>Dinophyceae</taxon>
        <taxon>Suessiales</taxon>
        <taxon>Symbiodiniaceae</taxon>
        <taxon>Cladocopium</taxon>
    </lineage>
</organism>